<dbReference type="Pfam" id="PF00550">
    <property type="entry name" value="PP-binding"/>
    <property type="match status" value="1"/>
</dbReference>
<keyword evidence="2" id="KW-0597">Phosphoprotein</keyword>
<dbReference type="SMART" id="SM00823">
    <property type="entry name" value="PKS_PP"/>
    <property type="match status" value="1"/>
</dbReference>
<dbReference type="SMART" id="SM01294">
    <property type="entry name" value="PKS_PP_betabranch"/>
    <property type="match status" value="1"/>
</dbReference>
<dbReference type="InterPro" id="IPR009081">
    <property type="entry name" value="PP-bd_ACP"/>
</dbReference>
<evidence type="ECO:0000256" key="2">
    <source>
        <dbReference type="ARBA" id="ARBA00022553"/>
    </source>
</evidence>
<dbReference type="PROSITE" id="PS50075">
    <property type="entry name" value="CARRIER"/>
    <property type="match status" value="1"/>
</dbReference>
<keyword evidence="1" id="KW-0596">Phosphopantetheine</keyword>
<dbReference type="EMBL" id="JBIRXV010000001">
    <property type="protein sequence ID" value="MFI2320777.1"/>
    <property type="molecule type" value="Genomic_DNA"/>
</dbReference>
<evidence type="ECO:0000259" key="3">
    <source>
        <dbReference type="PROSITE" id="PS50075"/>
    </source>
</evidence>
<sequence length="89" mass="9407">MDAAETVSAHVRALFAGVLHVPQIDMDIPLLDYGLDSIRSVEVVVELEQRFGIAISDEEAATLYTARDVAEHVVAKTSGSRGAALGAQA</sequence>
<comment type="caution">
    <text evidence="4">The sequence shown here is derived from an EMBL/GenBank/DDBJ whole genome shotgun (WGS) entry which is preliminary data.</text>
</comment>
<evidence type="ECO:0000313" key="4">
    <source>
        <dbReference type="EMBL" id="MFI2320777.1"/>
    </source>
</evidence>
<dbReference type="Gene3D" id="1.10.1200.10">
    <property type="entry name" value="ACP-like"/>
    <property type="match status" value="1"/>
</dbReference>
<dbReference type="Proteomes" id="UP001611450">
    <property type="component" value="Unassembled WGS sequence"/>
</dbReference>
<dbReference type="InterPro" id="IPR020806">
    <property type="entry name" value="PKS_PP-bd"/>
</dbReference>
<organism evidence="4 5">
    <name type="scientific">Nocardia beijingensis</name>
    <dbReference type="NCBI Taxonomy" id="95162"/>
    <lineage>
        <taxon>Bacteria</taxon>
        <taxon>Bacillati</taxon>
        <taxon>Actinomycetota</taxon>
        <taxon>Actinomycetes</taxon>
        <taxon>Mycobacteriales</taxon>
        <taxon>Nocardiaceae</taxon>
        <taxon>Nocardia</taxon>
    </lineage>
</organism>
<name>A0ABW7WCU1_9NOCA</name>
<accession>A0ABW7WCU1</accession>
<reference evidence="4 5" key="1">
    <citation type="submission" date="2024-10" db="EMBL/GenBank/DDBJ databases">
        <title>The Natural Products Discovery Center: Release of the First 8490 Sequenced Strains for Exploring Actinobacteria Biosynthetic Diversity.</title>
        <authorList>
            <person name="Kalkreuter E."/>
            <person name="Kautsar S.A."/>
            <person name="Yang D."/>
            <person name="Bader C.D."/>
            <person name="Teijaro C.N."/>
            <person name="Fluegel L."/>
            <person name="Davis C.M."/>
            <person name="Simpson J.R."/>
            <person name="Lauterbach L."/>
            <person name="Steele A.D."/>
            <person name="Gui C."/>
            <person name="Meng S."/>
            <person name="Li G."/>
            <person name="Viehrig K."/>
            <person name="Ye F."/>
            <person name="Su P."/>
            <person name="Kiefer A.F."/>
            <person name="Nichols A."/>
            <person name="Cepeda A.J."/>
            <person name="Yan W."/>
            <person name="Fan B."/>
            <person name="Jiang Y."/>
            <person name="Adhikari A."/>
            <person name="Zheng C.-J."/>
            <person name="Schuster L."/>
            <person name="Cowan T.M."/>
            <person name="Smanski M.J."/>
            <person name="Chevrette M.G."/>
            <person name="De Carvalho L.P.S."/>
            <person name="Shen B."/>
        </authorList>
    </citation>
    <scope>NUCLEOTIDE SEQUENCE [LARGE SCALE GENOMIC DNA]</scope>
    <source>
        <strain evidence="4 5">NPDC019626</strain>
    </source>
</reference>
<keyword evidence="5" id="KW-1185">Reference proteome</keyword>
<dbReference type="RefSeq" id="WP_396944881.1">
    <property type="nucleotide sequence ID" value="NZ_JBIRXV010000001.1"/>
</dbReference>
<dbReference type="InterPro" id="IPR036736">
    <property type="entry name" value="ACP-like_sf"/>
</dbReference>
<dbReference type="SUPFAM" id="SSF47336">
    <property type="entry name" value="ACP-like"/>
    <property type="match status" value="1"/>
</dbReference>
<evidence type="ECO:0000256" key="1">
    <source>
        <dbReference type="ARBA" id="ARBA00022450"/>
    </source>
</evidence>
<dbReference type="PROSITE" id="PS00012">
    <property type="entry name" value="PHOSPHOPANTETHEINE"/>
    <property type="match status" value="1"/>
</dbReference>
<proteinExistence type="predicted"/>
<feature type="domain" description="Carrier" evidence="3">
    <location>
        <begin position="2"/>
        <end position="77"/>
    </location>
</feature>
<gene>
    <name evidence="4" type="ORF">ACH47G_09810</name>
</gene>
<protein>
    <submittedName>
        <fullName evidence="4">Acyl carrier protein</fullName>
    </submittedName>
</protein>
<dbReference type="InterPro" id="IPR006162">
    <property type="entry name" value="Ppantetheine_attach_site"/>
</dbReference>
<evidence type="ECO:0000313" key="5">
    <source>
        <dbReference type="Proteomes" id="UP001611450"/>
    </source>
</evidence>